<keyword evidence="2" id="KW-1185">Reference proteome</keyword>
<evidence type="ECO:0000313" key="1">
    <source>
        <dbReference type="EMBL" id="GAK55679.1"/>
    </source>
</evidence>
<dbReference type="EMBL" id="DF820463">
    <property type="protein sequence ID" value="GAK55679.1"/>
    <property type="molecule type" value="Genomic_DNA"/>
</dbReference>
<proteinExistence type="predicted"/>
<dbReference type="STRING" id="1499967.U27_02513"/>
<gene>
    <name evidence="1" type="ORF">U27_02513</name>
</gene>
<protein>
    <submittedName>
        <fullName evidence="1">Uncharacterized protein</fullName>
    </submittedName>
</protein>
<reference evidence="1" key="1">
    <citation type="journal article" date="2015" name="PeerJ">
        <title>First genomic representation of candidate bacterial phylum KSB3 points to enhanced environmental sensing as a trigger of wastewater bulking.</title>
        <authorList>
            <person name="Sekiguchi Y."/>
            <person name="Ohashi A."/>
            <person name="Parks D.H."/>
            <person name="Yamauchi T."/>
            <person name="Tyson G.W."/>
            <person name="Hugenholtz P."/>
        </authorList>
    </citation>
    <scope>NUCLEOTIDE SEQUENCE [LARGE SCALE GENOMIC DNA]</scope>
</reference>
<organism evidence="1">
    <name type="scientific">Vecturithrix granuli</name>
    <dbReference type="NCBI Taxonomy" id="1499967"/>
    <lineage>
        <taxon>Bacteria</taxon>
        <taxon>Candidatus Moduliflexota</taxon>
        <taxon>Candidatus Vecturitrichia</taxon>
        <taxon>Candidatus Vecturitrichales</taxon>
        <taxon>Candidatus Vecturitrichaceae</taxon>
        <taxon>Candidatus Vecturithrix</taxon>
    </lineage>
</organism>
<dbReference type="HOGENOM" id="CLU_2128548_0_0_0"/>
<dbReference type="AlphaFoldDB" id="A0A0S6WAT7"/>
<name>A0A0S6WAT7_VECG1</name>
<dbReference type="Proteomes" id="UP000030661">
    <property type="component" value="Unassembled WGS sequence"/>
</dbReference>
<accession>A0A0S6WAT7</accession>
<sequence>MMESTSEGGLHGELTALCRTVDLIPVTKTRFLQETWFLAVSIVMNNAVTALPPTSGDIPAQPWQPKNSPFPLDKNIIERIILLLTYSNPRLVVSLRGVFNEAISAGLLRKASQ</sequence>
<evidence type="ECO:0000313" key="2">
    <source>
        <dbReference type="Proteomes" id="UP000030661"/>
    </source>
</evidence>